<protein>
    <recommendedName>
        <fullName evidence="1">PDZD8 N-terminal domain-containing protein</fullName>
    </recommendedName>
</protein>
<dbReference type="OrthoDB" id="10004596at2759"/>
<sequence>MKLPCNGDTLKTCTRHIQYIESKIRDLNLGTNFPVIRAVTAKHVNLNPETSVLEQVDINVEVEYNGGIQLAIDASSRFSKAAMVKIKGRAAKGNKILEIKGPLELQLH</sequence>
<dbReference type="Proteomes" id="UP000324222">
    <property type="component" value="Unassembled WGS sequence"/>
</dbReference>
<name>A0A5B7GES3_PORTR</name>
<dbReference type="AlphaFoldDB" id="A0A5B7GES3"/>
<feature type="domain" description="PDZD8 N-terminal" evidence="1">
    <location>
        <begin position="22"/>
        <end position="99"/>
    </location>
</feature>
<dbReference type="InterPro" id="IPR039275">
    <property type="entry name" value="PDZD8"/>
</dbReference>
<dbReference type="GO" id="GO:0044233">
    <property type="term" value="C:mitochondria-associated endoplasmic reticulum membrane contact site"/>
    <property type="evidence" value="ECO:0007669"/>
    <property type="project" value="InterPro"/>
</dbReference>
<dbReference type="GO" id="GO:1990456">
    <property type="term" value="P:mitochondrion-endoplasmic reticulum membrane tethering"/>
    <property type="evidence" value="ECO:0007669"/>
    <property type="project" value="InterPro"/>
</dbReference>
<accession>A0A5B7GES3</accession>
<dbReference type="EMBL" id="VSRR010016029">
    <property type="protein sequence ID" value="MPC58830.1"/>
    <property type="molecule type" value="Genomic_DNA"/>
</dbReference>
<dbReference type="PANTHER" id="PTHR21519">
    <property type="entry name" value="PDZ DOMAIN-CONTAINING PROTEIN 8"/>
    <property type="match status" value="1"/>
</dbReference>
<reference evidence="2 3" key="1">
    <citation type="submission" date="2019-05" db="EMBL/GenBank/DDBJ databases">
        <title>Another draft genome of Portunus trituberculatus and its Hox gene families provides insights of decapod evolution.</title>
        <authorList>
            <person name="Jeong J.-H."/>
            <person name="Song I."/>
            <person name="Kim S."/>
            <person name="Choi T."/>
            <person name="Kim D."/>
            <person name="Ryu S."/>
            <person name="Kim W."/>
        </authorList>
    </citation>
    <scope>NUCLEOTIDE SEQUENCE [LARGE SCALE GENOMIC DNA]</scope>
    <source>
        <tissue evidence="2">Muscle</tissue>
    </source>
</reference>
<dbReference type="InterPro" id="IPR058801">
    <property type="entry name" value="PDZD8_N"/>
</dbReference>
<evidence type="ECO:0000313" key="2">
    <source>
        <dbReference type="EMBL" id="MPC58830.1"/>
    </source>
</evidence>
<organism evidence="2 3">
    <name type="scientific">Portunus trituberculatus</name>
    <name type="common">Swimming crab</name>
    <name type="synonym">Neptunus trituberculatus</name>
    <dbReference type="NCBI Taxonomy" id="210409"/>
    <lineage>
        <taxon>Eukaryota</taxon>
        <taxon>Metazoa</taxon>
        <taxon>Ecdysozoa</taxon>
        <taxon>Arthropoda</taxon>
        <taxon>Crustacea</taxon>
        <taxon>Multicrustacea</taxon>
        <taxon>Malacostraca</taxon>
        <taxon>Eumalacostraca</taxon>
        <taxon>Eucarida</taxon>
        <taxon>Decapoda</taxon>
        <taxon>Pleocyemata</taxon>
        <taxon>Brachyura</taxon>
        <taxon>Eubrachyura</taxon>
        <taxon>Portunoidea</taxon>
        <taxon>Portunidae</taxon>
        <taxon>Portuninae</taxon>
        <taxon>Portunus</taxon>
    </lineage>
</organism>
<keyword evidence="3" id="KW-1185">Reference proteome</keyword>
<evidence type="ECO:0000313" key="3">
    <source>
        <dbReference type="Proteomes" id="UP000324222"/>
    </source>
</evidence>
<gene>
    <name evidence="2" type="ORF">E2C01_052840</name>
</gene>
<dbReference type="Pfam" id="PF26547">
    <property type="entry name" value="PDZD8_N"/>
    <property type="match status" value="1"/>
</dbReference>
<dbReference type="PANTHER" id="PTHR21519:SF1">
    <property type="entry name" value="PDZ DOMAIN-CONTAINING PROTEIN 8"/>
    <property type="match status" value="1"/>
</dbReference>
<evidence type="ECO:0000259" key="1">
    <source>
        <dbReference type="Pfam" id="PF26547"/>
    </source>
</evidence>
<dbReference type="GO" id="GO:0005739">
    <property type="term" value="C:mitochondrion"/>
    <property type="evidence" value="ECO:0007669"/>
    <property type="project" value="GOC"/>
</dbReference>
<proteinExistence type="predicted"/>
<comment type="caution">
    <text evidence="2">The sequence shown here is derived from an EMBL/GenBank/DDBJ whole genome shotgun (WGS) entry which is preliminary data.</text>
</comment>
<dbReference type="GO" id="GO:0051560">
    <property type="term" value="P:mitochondrial calcium ion homeostasis"/>
    <property type="evidence" value="ECO:0007669"/>
    <property type="project" value="InterPro"/>
</dbReference>